<accession>A0A2A8D5W9</accession>
<dbReference type="EMBL" id="PDEV01000002">
    <property type="protein sequence ID" value="PEN16280.1"/>
    <property type="molecule type" value="Genomic_DNA"/>
</dbReference>
<comment type="caution">
    <text evidence="1">The sequence shown here is derived from an EMBL/GenBank/DDBJ whole genome shotgun (WGS) entry which is preliminary data.</text>
</comment>
<evidence type="ECO:0000313" key="2">
    <source>
        <dbReference type="Proteomes" id="UP000219947"/>
    </source>
</evidence>
<proteinExistence type="predicted"/>
<sequence length="167" mass="17511">MAFQESNDVNVSVEQIAAAYASEDFARFVCNEVGVNFVSFNLDGDPAGEYTITTERTIPADRVPDIAKKFVSNGVGMTQTDKVSAPAADGTRTVNTEVKVSGMPVSAQATQTLTPVSDSQARVDVNGEVSCSIPLVGKKIAAAAEPQVGRVLKVLGTSAEKWTAQQG</sequence>
<name>A0A2A8D5W9_9MICC</name>
<dbReference type="RefSeq" id="WP_048778598.1">
    <property type="nucleotide sequence ID" value="NZ_CAURLQ010000006.1"/>
</dbReference>
<reference evidence="1" key="1">
    <citation type="submission" date="2017-10" db="EMBL/GenBank/DDBJ databases">
        <title>Kefir isolates.</title>
        <authorList>
            <person name="Kim Y."/>
            <person name="Blasche S."/>
        </authorList>
    </citation>
    <scope>NUCLEOTIDE SEQUENCE [LARGE SCALE GENOMIC DNA]</scope>
    <source>
        <strain evidence="1">OG2-2</strain>
    </source>
</reference>
<protein>
    <submittedName>
        <fullName evidence="1">DUF2505 domain-containing protein</fullName>
    </submittedName>
</protein>
<keyword evidence="2" id="KW-1185">Reference proteome</keyword>
<dbReference type="Pfam" id="PF10698">
    <property type="entry name" value="DUF2505"/>
    <property type="match status" value="1"/>
</dbReference>
<gene>
    <name evidence="1" type="ORF">CRM92_06260</name>
</gene>
<organism evidence="1 2">
    <name type="scientific">Rothia dentocariosa</name>
    <dbReference type="NCBI Taxonomy" id="2047"/>
    <lineage>
        <taxon>Bacteria</taxon>
        <taxon>Bacillati</taxon>
        <taxon>Actinomycetota</taxon>
        <taxon>Actinomycetes</taxon>
        <taxon>Micrococcales</taxon>
        <taxon>Micrococcaceae</taxon>
        <taxon>Rothia</taxon>
    </lineage>
</organism>
<dbReference type="Proteomes" id="UP000219947">
    <property type="component" value="Unassembled WGS sequence"/>
</dbReference>
<evidence type="ECO:0000313" key="1">
    <source>
        <dbReference type="EMBL" id="PEN16280.1"/>
    </source>
</evidence>
<dbReference type="InterPro" id="IPR019639">
    <property type="entry name" value="DUF2505"/>
</dbReference>
<dbReference type="AlphaFoldDB" id="A0A2A8D5W9"/>